<dbReference type="PANTHER" id="PTHR43761:SF1">
    <property type="entry name" value="D-ISOMER SPECIFIC 2-HYDROXYACID DEHYDROGENASE CATALYTIC DOMAIN-CONTAINING PROTEIN-RELATED"/>
    <property type="match status" value="1"/>
</dbReference>
<dbReference type="CDD" id="cd12162">
    <property type="entry name" value="2-Hacid_dh_4"/>
    <property type="match status" value="1"/>
</dbReference>
<dbReference type="InterPro" id="IPR006140">
    <property type="entry name" value="D-isomer_DH_NAD-bd"/>
</dbReference>
<dbReference type="InterPro" id="IPR029753">
    <property type="entry name" value="D-isomer_DH_CS"/>
</dbReference>
<evidence type="ECO:0000259" key="6">
    <source>
        <dbReference type="Pfam" id="PF02826"/>
    </source>
</evidence>
<dbReference type="InterPro" id="IPR050418">
    <property type="entry name" value="D-iso_2-hydroxyacid_DH_PdxB"/>
</dbReference>
<evidence type="ECO:0000313" key="7">
    <source>
        <dbReference type="EMBL" id="TQE99903.1"/>
    </source>
</evidence>
<evidence type="ECO:0000256" key="1">
    <source>
        <dbReference type="ARBA" id="ARBA00005854"/>
    </source>
</evidence>
<dbReference type="Proteomes" id="UP000315400">
    <property type="component" value="Unassembled WGS sequence"/>
</dbReference>
<dbReference type="AlphaFoldDB" id="A0A540VUS0"/>
<dbReference type="NCBIfam" id="NF005069">
    <property type="entry name" value="PRK06487.1"/>
    <property type="match status" value="1"/>
</dbReference>
<dbReference type="Gene3D" id="3.40.50.720">
    <property type="entry name" value="NAD(P)-binding Rossmann-like Domain"/>
    <property type="match status" value="2"/>
</dbReference>
<proteinExistence type="inferred from homology"/>
<dbReference type="GO" id="GO:0051287">
    <property type="term" value="F:NAD binding"/>
    <property type="evidence" value="ECO:0007669"/>
    <property type="project" value="InterPro"/>
</dbReference>
<evidence type="ECO:0000313" key="8">
    <source>
        <dbReference type="Proteomes" id="UP000315400"/>
    </source>
</evidence>
<organism evidence="7 8">
    <name type="scientific">Spiribacter salinus</name>
    <dbReference type="NCBI Taxonomy" id="1335746"/>
    <lineage>
        <taxon>Bacteria</taxon>
        <taxon>Pseudomonadati</taxon>
        <taxon>Pseudomonadota</taxon>
        <taxon>Gammaproteobacteria</taxon>
        <taxon>Chromatiales</taxon>
        <taxon>Ectothiorhodospiraceae</taxon>
        <taxon>Spiribacter</taxon>
    </lineage>
</organism>
<dbReference type="EMBL" id="VIFK01000033">
    <property type="protein sequence ID" value="TQE99903.1"/>
    <property type="molecule type" value="Genomic_DNA"/>
</dbReference>
<dbReference type="InterPro" id="IPR006139">
    <property type="entry name" value="D-isomer_2_OHA_DH_cat_dom"/>
</dbReference>
<protein>
    <submittedName>
        <fullName evidence="7">2-hydroxyacid dehydrogenase</fullName>
    </submittedName>
</protein>
<evidence type="ECO:0000256" key="2">
    <source>
        <dbReference type="ARBA" id="ARBA00023002"/>
    </source>
</evidence>
<keyword evidence="2 4" id="KW-0560">Oxidoreductase</keyword>
<reference evidence="7 8" key="1">
    <citation type="submission" date="2019-06" db="EMBL/GenBank/DDBJ databases">
        <title>Metagenome assembled Genome of Spiribacter salinus SL48-SHIP from the microbial mat of Salt Lake 48 (Novosibirsk region, Russia).</title>
        <authorList>
            <person name="Shipova A."/>
            <person name="Rozanov A.S."/>
            <person name="Bryanskaya A.V."/>
            <person name="Peltek S.E."/>
        </authorList>
    </citation>
    <scope>NUCLEOTIDE SEQUENCE [LARGE SCALE GENOMIC DNA]</scope>
    <source>
        <strain evidence="7">SL48-SHIP-2</strain>
    </source>
</reference>
<evidence type="ECO:0000256" key="3">
    <source>
        <dbReference type="ARBA" id="ARBA00023027"/>
    </source>
</evidence>
<accession>A0A540VUS0</accession>
<keyword evidence="3" id="KW-0520">NAD</keyword>
<sequence length="320" mass="34290">MSGAVLLDRETLDLGDLDLSALESATGGLTSYERTEPSQVADRVHDASIVIVNKVVLDAEILAECPSLRLICVIATGVNNIDTAAARAQGITVVNCQAYGTDSVAQHTLTLMLALATQLIPYRDAVRAGRWEQAPNFCFLDYPIIELAGRRLLVVGHGELGSAVARLAEAFGMEVLIAERPGSTEARPGRVLFEEALPTADFVTLHCPLTDQTRNLINAETLRAMKTTAFVINTARGGIVNEADLAEVLRLGEIAGAGMDVLTQEPPRDGNPLLAADIPNLIVTPHSAWGSRTARQRIVDQTVENIAAWQANQPIRVVTT</sequence>
<dbReference type="InterPro" id="IPR036291">
    <property type="entry name" value="NAD(P)-bd_dom_sf"/>
</dbReference>
<dbReference type="PROSITE" id="PS00671">
    <property type="entry name" value="D_2_HYDROXYACID_DH_3"/>
    <property type="match status" value="1"/>
</dbReference>
<dbReference type="Pfam" id="PF02826">
    <property type="entry name" value="2-Hacid_dh_C"/>
    <property type="match status" value="1"/>
</dbReference>
<comment type="similarity">
    <text evidence="1 4">Belongs to the D-isomer specific 2-hydroxyacid dehydrogenase family.</text>
</comment>
<dbReference type="SUPFAM" id="SSF51735">
    <property type="entry name" value="NAD(P)-binding Rossmann-fold domains"/>
    <property type="match status" value="1"/>
</dbReference>
<comment type="caution">
    <text evidence="7">The sequence shown here is derived from an EMBL/GenBank/DDBJ whole genome shotgun (WGS) entry which is preliminary data.</text>
</comment>
<dbReference type="STRING" id="1260251.SPISAL_04015"/>
<evidence type="ECO:0000256" key="4">
    <source>
        <dbReference type="RuleBase" id="RU003719"/>
    </source>
</evidence>
<dbReference type="Pfam" id="PF00389">
    <property type="entry name" value="2-Hacid_dh"/>
    <property type="match status" value="1"/>
</dbReference>
<dbReference type="GO" id="GO:0016616">
    <property type="term" value="F:oxidoreductase activity, acting on the CH-OH group of donors, NAD or NADP as acceptor"/>
    <property type="evidence" value="ECO:0007669"/>
    <property type="project" value="InterPro"/>
</dbReference>
<evidence type="ECO:0000259" key="5">
    <source>
        <dbReference type="Pfam" id="PF00389"/>
    </source>
</evidence>
<feature type="domain" description="D-isomer specific 2-hydroxyacid dehydrogenase NAD-binding" evidence="6">
    <location>
        <begin position="109"/>
        <end position="288"/>
    </location>
</feature>
<dbReference type="PANTHER" id="PTHR43761">
    <property type="entry name" value="D-ISOMER SPECIFIC 2-HYDROXYACID DEHYDROGENASE FAMILY PROTEIN (AFU_ORTHOLOGUE AFUA_1G13630)"/>
    <property type="match status" value="1"/>
</dbReference>
<feature type="domain" description="D-isomer specific 2-hydroxyacid dehydrogenase catalytic" evidence="5">
    <location>
        <begin position="34"/>
        <end position="315"/>
    </location>
</feature>
<name>A0A540VUS0_9GAMM</name>
<gene>
    <name evidence="7" type="ORF">FKY71_06180</name>
</gene>
<dbReference type="PROSITE" id="PS00670">
    <property type="entry name" value="D_2_HYDROXYACID_DH_2"/>
    <property type="match status" value="1"/>
</dbReference>
<dbReference type="SUPFAM" id="SSF52283">
    <property type="entry name" value="Formate/glycerate dehydrogenase catalytic domain-like"/>
    <property type="match status" value="1"/>
</dbReference>